<evidence type="ECO:0000256" key="1">
    <source>
        <dbReference type="ARBA" id="ARBA00004141"/>
    </source>
</evidence>
<keyword evidence="8 11" id="KW-0496">Mitochondrion</keyword>
<name>A0A2R4ZJ82_9METZ</name>
<feature type="transmembrane region" description="Helical" evidence="9">
    <location>
        <begin position="229"/>
        <end position="252"/>
    </location>
</feature>
<dbReference type="GO" id="GO:0016020">
    <property type="term" value="C:membrane"/>
    <property type="evidence" value="ECO:0007669"/>
    <property type="project" value="UniProtKB-SubCell"/>
</dbReference>
<keyword evidence="7 9" id="KW-0472">Membrane</keyword>
<dbReference type="PANTHER" id="PTHR11403:SF7">
    <property type="entry name" value="CYTOCHROME C OXIDASE SUBUNIT 3"/>
    <property type="match status" value="1"/>
</dbReference>
<feature type="transmembrane region" description="Helical" evidence="9">
    <location>
        <begin position="36"/>
        <end position="52"/>
    </location>
</feature>
<feature type="transmembrane region" description="Helical" evidence="9">
    <location>
        <begin position="72"/>
        <end position="95"/>
    </location>
</feature>
<evidence type="ECO:0000256" key="9">
    <source>
        <dbReference type="SAM" id="Phobius"/>
    </source>
</evidence>
<dbReference type="Pfam" id="PF00510">
    <property type="entry name" value="COX3"/>
    <property type="match status" value="1"/>
</dbReference>
<evidence type="ECO:0000259" key="10">
    <source>
        <dbReference type="PROSITE" id="PS50253"/>
    </source>
</evidence>
<accession>A0A2R4ZJ82</accession>
<dbReference type="GO" id="GO:0006123">
    <property type="term" value="P:mitochondrial electron transport, cytochrome c to oxygen"/>
    <property type="evidence" value="ECO:0007669"/>
    <property type="project" value="TreeGrafter"/>
</dbReference>
<dbReference type="GO" id="GO:0005739">
    <property type="term" value="C:mitochondrion"/>
    <property type="evidence" value="ECO:0007669"/>
    <property type="project" value="TreeGrafter"/>
</dbReference>
<evidence type="ECO:0000256" key="2">
    <source>
        <dbReference type="ARBA" id="ARBA00010581"/>
    </source>
</evidence>
<comment type="similarity">
    <text evidence="2 8">Belongs to the cytochrome c oxidase subunit 3 family.</text>
</comment>
<dbReference type="InterPro" id="IPR035973">
    <property type="entry name" value="Cyt_c_oxidase_su3-like_sf"/>
</dbReference>
<dbReference type="InterPro" id="IPR000298">
    <property type="entry name" value="Cyt_c_oxidase-like_su3"/>
</dbReference>
<evidence type="ECO:0000256" key="6">
    <source>
        <dbReference type="ARBA" id="ARBA00022989"/>
    </source>
</evidence>
<comment type="subcellular location">
    <subcellularLocation>
        <location evidence="1">Membrane</location>
        <topology evidence="1">Multi-pass membrane protein</topology>
    </subcellularLocation>
</comment>
<evidence type="ECO:0000256" key="8">
    <source>
        <dbReference type="RuleBase" id="RU003375"/>
    </source>
</evidence>
<feature type="transmembrane region" description="Helical" evidence="9">
    <location>
        <begin position="184"/>
        <end position="208"/>
    </location>
</feature>
<feature type="transmembrane region" description="Helical" evidence="9">
    <location>
        <begin position="12"/>
        <end position="30"/>
    </location>
</feature>
<evidence type="ECO:0000256" key="7">
    <source>
        <dbReference type="ARBA" id="ARBA00023136"/>
    </source>
</evidence>
<reference evidence="11" key="1">
    <citation type="submission" date="2015-10" db="EMBL/GenBank/DDBJ databases">
        <title>The evolution of Coeloplanidae (Platyctenida: Ctenophora) mitochondrial genomes.</title>
        <authorList>
            <person name="Arafat H."/>
            <person name="Alamaru A."/>
            <person name="Loya Y."/>
            <person name="Gissi C."/>
            <person name="Huchon D."/>
        </authorList>
    </citation>
    <scope>NUCLEOTIDE SEQUENCE</scope>
    <source>
        <strain evidence="11">RS2007-1- green morph</strain>
    </source>
</reference>
<dbReference type="InterPro" id="IPR024791">
    <property type="entry name" value="Cyt_c/ubiquinol_Oxase_su3"/>
</dbReference>
<feature type="domain" description="Heme-copper oxidase subunit III family profile" evidence="10">
    <location>
        <begin position="1"/>
        <end position="253"/>
    </location>
</feature>
<evidence type="ECO:0000256" key="5">
    <source>
        <dbReference type="ARBA" id="ARBA00022967"/>
    </source>
</evidence>
<evidence type="ECO:0000256" key="4">
    <source>
        <dbReference type="ARBA" id="ARBA00022692"/>
    </source>
</evidence>
<protein>
    <recommendedName>
        <fullName evidence="3 8">Cytochrome c oxidase subunit 3</fullName>
    </recommendedName>
</protein>
<dbReference type="AlphaFoldDB" id="A0A2R4ZJ82"/>
<dbReference type="EMBL" id="LN898115">
    <property type="protein sequence ID" value="CUS25281.1"/>
    <property type="molecule type" value="Genomic_DNA"/>
</dbReference>
<gene>
    <name evidence="11" type="primary">COX3</name>
</gene>
<evidence type="ECO:0000313" key="11">
    <source>
        <dbReference type="EMBL" id="CUS25281.1"/>
    </source>
</evidence>
<comment type="function">
    <text evidence="8">Component of the cytochrome c oxidase, the last enzyme in the mitochondrial electron transport chain which drives oxidative phosphorylation. The respiratory chain contains 3 multisubunit complexes succinate dehydrogenase (complex II, CII), ubiquinol-cytochrome c oxidoreductase (cytochrome b-c1 complex, complex III, CIII) and cytochrome c oxidase (complex IV, CIV), that cooperate to transfer electrons derived from NADH and succinate to molecular oxygen, creating an electrochemical gradient over the inner membrane that drives transmembrane transport and the ATP synthase. Cytochrome c oxidase is the component of the respiratory chain that catalyzes the reduction of oxygen to water. Electrons originating from reduced cytochrome c in the intermembrane space (IMS) are transferred via the dinuclear copper A center (CU(A)) of subunit 2 and heme A of subunit 1 to the active site in subunit 1, a binuclear center (BNC) formed by heme A3 and copper B (CU(B)). The BNC reduces molecular oxygen to 2 water molecules using 4 electrons from cytochrome c in the IMS and 4 protons from the mitochondrial matrix.</text>
</comment>
<dbReference type="Gene3D" id="1.20.120.80">
    <property type="entry name" value="Cytochrome c oxidase, subunit III, four-helix bundle"/>
    <property type="match status" value="1"/>
</dbReference>
<dbReference type="GO" id="GO:0004129">
    <property type="term" value="F:cytochrome-c oxidase activity"/>
    <property type="evidence" value="ECO:0007669"/>
    <property type="project" value="InterPro"/>
</dbReference>
<keyword evidence="6 9" id="KW-1133">Transmembrane helix</keyword>
<proteinExistence type="inferred from homology"/>
<dbReference type="PROSITE" id="PS50253">
    <property type="entry name" value="COX3"/>
    <property type="match status" value="1"/>
</dbReference>
<dbReference type="InterPro" id="IPR013833">
    <property type="entry name" value="Cyt_c_oxidase_su3_a-hlx"/>
</dbReference>
<dbReference type="PANTHER" id="PTHR11403">
    <property type="entry name" value="CYTOCHROME C OXIDASE SUBUNIT III"/>
    <property type="match status" value="1"/>
</dbReference>
<evidence type="ECO:0000256" key="3">
    <source>
        <dbReference type="ARBA" id="ARBA00015944"/>
    </source>
</evidence>
<feature type="transmembrane region" description="Helical" evidence="9">
    <location>
        <begin position="150"/>
        <end position="172"/>
    </location>
</feature>
<dbReference type="SUPFAM" id="SSF81452">
    <property type="entry name" value="Cytochrome c oxidase subunit III-like"/>
    <property type="match status" value="1"/>
</dbReference>
<keyword evidence="5" id="KW-1278">Translocase</keyword>
<geneLocation type="mitochondrion" evidence="11"/>
<organism evidence="11">
    <name type="scientific">Vallicula multiformis</name>
    <dbReference type="NCBI Taxonomy" id="140489"/>
    <lineage>
        <taxon>Eukaryota</taxon>
        <taxon>Metazoa</taxon>
        <taxon>Ctenophora</taxon>
        <taxon>Tentaculata</taxon>
        <taxon>Platyctenida</taxon>
        <taxon>Coeloplanidae</taxon>
        <taxon>Vallicula</taxon>
    </lineage>
</organism>
<feature type="transmembrane region" description="Helical" evidence="9">
    <location>
        <begin position="115"/>
        <end position="138"/>
    </location>
</feature>
<sequence>MFTHIKPSYFPFFITFALFLFFFLIIISIVFSGNTFREALGFFSLLSLLFFFKYRSELTDYSNYQFFLNAQYFIFFIFSEVCFFFGVFWAVFWGFYSYDYYNSNFIPFNIAFSLIFPYGLPLLNTLLLLSSACFATIYHESYLSYVRDNSLYICFIFGVIFLYIQFIEFSFASYTISSTSFGSLFFFSTGFHGFHVLVGLFFIFLYIYSNYIISIFRKVKFYLDNFLNLALLYWHFVDVVWLFLFTFVYSVLFHL</sequence>
<keyword evidence="4 8" id="KW-0812">Transmembrane</keyword>